<organism evidence="5 6">
    <name type="scientific">Rhynchophorus ferrugineus</name>
    <name type="common">Red palm weevil</name>
    <name type="synonym">Curculio ferrugineus</name>
    <dbReference type="NCBI Taxonomy" id="354439"/>
    <lineage>
        <taxon>Eukaryota</taxon>
        <taxon>Metazoa</taxon>
        <taxon>Ecdysozoa</taxon>
        <taxon>Arthropoda</taxon>
        <taxon>Hexapoda</taxon>
        <taxon>Insecta</taxon>
        <taxon>Pterygota</taxon>
        <taxon>Neoptera</taxon>
        <taxon>Endopterygota</taxon>
        <taxon>Coleoptera</taxon>
        <taxon>Polyphaga</taxon>
        <taxon>Cucujiformia</taxon>
        <taxon>Curculionidae</taxon>
        <taxon>Dryophthorinae</taxon>
        <taxon>Rhynchophorus</taxon>
    </lineage>
</organism>
<dbReference type="PANTHER" id="PTHR15327">
    <property type="entry name" value="MICROFIBRIL-ASSOCIATED PROTEIN"/>
    <property type="match status" value="1"/>
</dbReference>
<accession>A0A834I225</accession>
<evidence type="ECO:0000256" key="3">
    <source>
        <dbReference type="SAM" id="MobiDB-lite"/>
    </source>
</evidence>
<sequence length="441" mass="52094">MALNPPLLYGIQSTAGAIPVRNEKGELTMQKVKVHRYVAGKKPEYAQDARSDSDSDDDFLERRHHLPKDPSPEVTKSDDEIRDPRLKRLKNVEIDTEVRPERRRHVFEAEVLESSDEDEKDNINLPEHKHTLEAGPDDDASEEELSDGEIERRREQLKTKILKTKTEEEFLKQEEDSSSSEEEESEEYTDSEEETGPRLKPVFVRKRDRVTIIEKEKEAAKQKRLEEEEARKAEEKRHQTLRMVEDLIRNKKEEKDKDTNEPDLNDVCTDDENDEVEYEAWKLRELKRIKRDREEREAIEKEKIETEKLRNMTEEERRLALRLNPKLVTNKAAKGKYKFLQKYYHRGAFYLDKEEDIFKRDFAQATLEDHFDKTILPKVMQVKNFGRSGRTKYTHLVDQDTTQFDSPWSNENQQNIKFHSVQAGGVKQVFDKPTLKKKKVQ</sequence>
<dbReference type="Pfam" id="PF06991">
    <property type="entry name" value="MFAP1"/>
    <property type="match status" value="1"/>
</dbReference>
<feature type="compositionally biased region" description="Basic and acidic residues" evidence="3">
    <location>
        <begin position="67"/>
        <end position="100"/>
    </location>
</feature>
<evidence type="ECO:0000259" key="4">
    <source>
        <dbReference type="Pfam" id="PF06991"/>
    </source>
</evidence>
<dbReference type="Proteomes" id="UP000625711">
    <property type="component" value="Unassembled WGS sequence"/>
</dbReference>
<feature type="region of interest" description="Disordered" evidence="3">
    <location>
        <begin position="218"/>
        <end position="271"/>
    </location>
</feature>
<dbReference type="EMBL" id="JAACXV010014053">
    <property type="protein sequence ID" value="KAF7270863.1"/>
    <property type="molecule type" value="Genomic_DNA"/>
</dbReference>
<gene>
    <name evidence="5" type="ORF">GWI33_016201</name>
</gene>
<dbReference type="OrthoDB" id="1111734at2759"/>
<evidence type="ECO:0000313" key="5">
    <source>
        <dbReference type="EMBL" id="KAF7270863.1"/>
    </source>
</evidence>
<feature type="compositionally biased region" description="Acidic residues" evidence="3">
    <location>
        <begin position="176"/>
        <end position="194"/>
    </location>
</feature>
<name>A0A834I225_RHYFE</name>
<feature type="compositionally biased region" description="Basic and acidic residues" evidence="3">
    <location>
        <begin position="41"/>
        <end position="53"/>
    </location>
</feature>
<reference evidence="5" key="1">
    <citation type="submission" date="2020-08" db="EMBL/GenBank/DDBJ databases">
        <title>Genome sequencing and assembly of the red palm weevil Rhynchophorus ferrugineus.</title>
        <authorList>
            <person name="Dias G.B."/>
            <person name="Bergman C.M."/>
            <person name="Manee M."/>
        </authorList>
    </citation>
    <scope>NUCLEOTIDE SEQUENCE</scope>
    <source>
        <strain evidence="5">AA-2017</strain>
        <tissue evidence="5">Whole larva</tissue>
    </source>
</reference>
<proteinExistence type="inferred from homology"/>
<feature type="compositionally biased region" description="Basic and acidic residues" evidence="3">
    <location>
        <begin position="218"/>
        <end position="260"/>
    </location>
</feature>
<evidence type="ECO:0000256" key="1">
    <source>
        <dbReference type="ARBA" id="ARBA00008155"/>
    </source>
</evidence>
<feature type="compositionally biased region" description="Basic and acidic residues" evidence="3">
    <location>
        <begin position="149"/>
        <end position="175"/>
    </location>
</feature>
<feature type="compositionally biased region" description="Acidic residues" evidence="3">
    <location>
        <begin position="261"/>
        <end position="271"/>
    </location>
</feature>
<keyword evidence="2" id="KW-0175">Coiled coil</keyword>
<feature type="compositionally biased region" description="Acidic residues" evidence="3">
    <location>
        <begin position="135"/>
        <end position="148"/>
    </location>
</feature>
<evidence type="ECO:0000256" key="2">
    <source>
        <dbReference type="SAM" id="Coils"/>
    </source>
</evidence>
<feature type="domain" description="Micro-fibrillar-associated protein 1 C-terminal" evidence="4">
    <location>
        <begin position="191"/>
        <end position="401"/>
    </location>
</feature>
<dbReference type="InterPro" id="IPR033194">
    <property type="entry name" value="MFAP1"/>
</dbReference>
<feature type="coiled-coil region" evidence="2">
    <location>
        <begin position="289"/>
        <end position="316"/>
    </location>
</feature>
<comment type="caution">
    <text evidence="5">The sequence shown here is derived from an EMBL/GenBank/DDBJ whole genome shotgun (WGS) entry which is preliminary data.</text>
</comment>
<feature type="compositionally biased region" description="Acidic residues" evidence="3">
    <location>
        <begin position="110"/>
        <end position="120"/>
    </location>
</feature>
<keyword evidence="6" id="KW-1185">Reference proteome</keyword>
<feature type="region of interest" description="Disordered" evidence="3">
    <location>
        <begin position="39"/>
        <end position="202"/>
    </location>
</feature>
<dbReference type="AlphaFoldDB" id="A0A834I225"/>
<dbReference type="InterPro" id="IPR009730">
    <property type="entry name" value="MFAP1_C"/>
</dbReference>
<protein>
    <recommendedName>
        <fullName evidence="4">Micro-fibrillar-associated protein 1 C-terminal domain-containing protein</fullName>
    </recommendedName>
</protein>
<comment type="similarity">
    <text evidence="1">Belongs to the MFAP1 family.</text>
</comment>
<evidence type="ECO:0000313" key="6">
    <source>
        <dbReference type="Proteomes" id="UP000625711"/>
    </source>
</evidence>